<evidence type="ECO:0000313" key="1">
    <source>
        <dbReference type="EMBL" id="GKX67259.1"/>
    </source>
</evidence>
<evidence type="ECO:0000313" key="2">
    <source>
        <dbReference type="Proteomes" id="UP001058074"/>
    </source>
</evidence>
<dbReference type="EMBL" id="BROD01000001">
    <property type="protein sequence ID" value="GKX67259.1"/>
    <property type="molecule type" value="Genomic_DNA"/>
</dbReference>
<gene>
    <name evidence="1" type="ORF">rsdtw13_25170</name>
</gene>
<dbReference type="Proteomes" id="UP001058074">
    <property type="component" value="Unassembled WGS sequence"/>
</dbReference>
<organism evidence="1 2">
    <name type="scientific">Inconstantimicrobium mannanitabidum</name>
    <dbReference type="NCBI Taxonomy" id="1604901"/>
    <lineage>
        <taxon>Bacteria</taxon>
        <taxon>Bacillati</taxon>
        <taxon>Bacillota</taxon>
        <taxon>Clostridia</taxon>
        <taxon>Eubacteriales</taxon>
        <taxon>Clostridiaceae</taxon>
        <taxon>Inconstantimicrobium</taxon>
    </lineage>
</organism>
<proteinExistence type="predicted"/>
<sequence length="557" mass="61670">MVEAIFELLIPFFMAKLIDNGIRHNNIHYIFQMGLVMLCIVLVGAASAFMCQNCASIASQGFGTELRQATMEKIGTLSFAQIDELGTSSLINRIISDINQLQVGFAMLIRLAVRVPFLCIGGVIMAMTINLKLSLVLFIMVPLFSFAIYKIMATSIPKYKEVQSKLDKIAVVVRENLSGVRVIRAFAKMNDERKRFEKANNEYSKISISVSKISSLLNPVTTIIINFGIIAIMWFGGIEVNVGNMTQGEVIAYINYVNMILSALIVVANLLITFTKAAVSGKRVSEVLNVDKDLVDGKGIASIKNGQLKNEANIIEFKNVSFSYNKNTDRALNNISFRIHKGQTIGIIGSTGSGKSTLVNLVQRFYDVDEGSIFISGTDVKDYRREEIQNKIGIVPQKAVLFTGTIAENIKWGLENATDEQIRKAAKIAQAEEYIEKMPHKYDTNISQGGVNLSGGQKQRLTIARALVKNPEILILDDSSSALDYATDSALRRDIKKYTEDMTVIVIAQRVASIRNSDLIIVLDDGELVGMGTNEELLRNCEVYKEINNSQDERGDE</sequence>
<protein>
    <submittedName>
        <fullName evidence="1">Multidrug ABC transporter ATP-binding protein</fullName>
    </submittedName>
</protein>
<accession>A0ACB5RDB6</accession>
<keyword evidence="1" id="KW-0547">Nucleotide-binding</keyword>
<keyword evidence="2" id="KW-1185">Reference proteome</keyword>
<name>A0ACB5RDB6_9CLOT</name>
<keyword evidence="1" id="KW-0067">ATP-binding</keyword>
<reference evidence="1" key="1">
    <citation type="journal article" date="2025" name="Int. J. Syst. Evol. Microbiol.">
        <title>Inconstantimicrobium mannanitabidum sp. nov., a novel member of the family Clostridiaceae isolated from anoxic soil under the treatment of reductive soil disinfestation.</title>
        <authorList>
            <person name="Ueki A."/>
            <person name="Tonouchi A."/>
            <person name="Honma S."/>
            <person name="Kaku N."/>
            <person name="Ueki K."/>
        </authorList>
    </citation>
    <scope>NUCLEOTIDE SEQUENCE</scope>
    <source>
        <strain evidence="1">TW13</strain>
    </source>
</reference>
<comment type="caution">
    <text evidence="1">The sequence shown here is derived from an EMBL/GenBank/DDBJ whole genome shotgun (WGS) entry which is preliminary data.</text>
</comment>